<feature type="domain" description="HTH cro/C1-type" evidence="1">
    <location>
        <begin position="48"/>
        <end position="76"/>
    </location>
</feature>
<dbReference type="RefSeq" id="WP_208428827.1">
    <property type="nucleotide sequence ID" value="NZ_JAEPRJ010000001.1"/>
</dbReference>
<evidence type="ECO:0000259" key="1">
    <source>
        <dbReference type="PROSITE" id="PS50943"/>
    </source>
</evidence>
<organism evidence="2 3">
    <name type="scientific">Catonella massiliensis</name>
    <dbReference type="NCBI Taxonomy" id="2799636"/>
    <lineage>
        <taxon>Bacteria</taxon>
        <taxon>Bacillati</taxon>
        <taxon>Bacillota</taxon>
        <taxon>Clostridia</taxon>
        <taxon>Lachnospirales</taxon>
        <taxon>Lachnospiraceae</taxon>
        <taxon>Catonella</taxon>
    </lineage>
</organism>
<protein>
    <submittedName>
        <fullName evidence="2">Helix-turn-helix transcriptional regulator</fullName>
    </submittedName>
</protein>
<reference evidence="2 3" key="1">
    <citation type="submission" date="2021-01" db="EMBL/GenBank/DDBJ databases">
        <title>Isolation and description of Catonella massiliensis sp. nov., a novel Catonella species, isolated from a stable periodontitis subject.</title>
        <authorList>
            <person name="Antezack A."/>
            <person name="Boxberger M."/>
            <person name="La Scola B."/>
            <person name="Monnet-Corti V."/>
        </authorList>
    </citation>
    <scope>NUCLEOTIDE SEQUENCE [LARGE SCALE GENOMIC DNA]</scope>
    <source>
        <strain evidence="2 3">Marseille-Q4567</strain>
    </source>
</reference>
<dbReference type="PROSITE" id="PS50943">
    <property type="entry name" value="HTH_CROC1"/>
    <property type="match status" value="1"/>
</dbReference>
<gene>
    <name evidence="2" type="ORF">JJN12_05965</name>
</gene>
<dbReference type="Gene3D" id="1.10.260.40">
    <property type="entry name" value="lambda repressor-like DNA-binding domains"/>
    <property type="match status" value="1"/>
</dbReference>
<name>A0ABS1IZM8_9FIRM</name>
<dbReference type="Proteomes" id="UP000604730">
    <property type="component" value="Unassembled WGS sequence"/>
</dbReference>
<sequence>MAERINQHNNPLVGSNIRRLRKQNKLKATEVIAKLQLKGVNVTTGIFSKVENGWNNPSVDMLIALTDILNCDFNEFFKKIEVTDIQ</sequence>
<accession>A0ABS1IZM8</accession>
<dbReference type="InterPro" id="IPR001387">
    <property type="entry name" value="Cro/C1-type_HTH"/>
</dbReference>
<dbReference type="SUPFAM" id="SSF47413">
    <property type="entry name" value="lambda repressor-like DNA-binding domains"/>
    <property type="match status" value="1"/>
</dbReference>
<keyword evidence="3" id="KW-1185">Reference proteome</keyword>
<proteinExistence type="predicted"/>
<evidence type="ECO:0000313" key="3">
    <source>
        <dbReference type="Proteomes" id="UP000604730"/>
    </source>
</evidence>
<comment type="caution">
    <text evidence="2">The sequence shown here is derived from an EMBL/GenBank/DDBJ whole genome shotgun (WGS) entry which is preliminary data.</text>
</comment>
<dbReference type="InterPro" id="IPR010982">
    <property type="entry name" value="Lambda_DNA-bd_dom_sf"/>
</dbReference>
<evidence type="ECO:0000313" key="2">
    <source>
        <dbReference type="EMBL" id="MBK5897336.1"/>
    </source>
</evidence>
<dbReference type="CDD" id="cd00093">
    <property type="entry name" value="HTH_XRE"/>
    <property type="match status" value="1"/>
</dbReference>
<dbReference type="EMBL" id="JAEPRJ010000001">
    <property type="protein sequence ID" value="MBK5897336.1"/>
    <property type="molecule type" value="Genomic_DNA"/>
</dbReference>